<evidence type="ECO:0008006" key="4">
    <source>
        <dbReference type="Google" id="ProtNLM"/>
    </source>
</evidence>
<protein>
    <recommendedName>
        <fullName evidence="4">Ubiquitin interaction motif protein</fullName>
    </recommendedName>
</protein>
<dbReference type="VEuPathDB" id="FungiDB:BO70DRAFT_354609"/>
<dbReference type="Proteomes" id="UP000247233">
    <property type="component" value="Unassembled WGS sequence"/>
</dbReference>
<dbReference type="STRING" id="1448321.A0A317VQH8"/>
<gene>
    <name evidence="2" type="ORF">BO70DRAFT_354609</name>
</gene>
<dbReference type="RefSeq" id="XP_025397267.1">
    <property type="nucleotide sequence ID" value="XM_025541875.1"/>
</dbReference>
<dbReference type="OrthoDB" id="4489171at2759"/>
<accession>A0A317VQH8</accession>
<dbReference type="GO" id="GO:0016579">
    <property type="term" value="P:protein deubiquitination"/>
    <property type="evidence" value="ECO:0007669"/>
    <property type="project" value="TreeGrafter"/>
</dbReference>
<comment type="caution">
    <text evidence="2">The sequence shown here is derived from an EMBL/GenBank/DDBJ whole genome shotgun (WGS) entry which is preliminary data.</text>
</comment>
<dbReference type="PANTHER" id="PTHR39597:SF1">
    <property type="entry name" value="UBA DOMAIN-CONTAINING PROTEIN RUP1"/>
    <property type="match status" value="1"/>
</dbReference>
<evidence type="ECO:0000313" key="2">
    <source>
        <dbReference type="EMBL" id="PWY75142.1"/>
    </source>
</evidence>
<dbReference type="PANTHER" id="PTHR39597">
    <property type="entry name" value="UBA DOMAIN-CONTAINING PROTEIN RUP1"/>
    <property type="match status" value="1"/>
</dbReference>
<dbReference type="InterPro" id="IPR055335">
    <property type="entry name" value="Ucp6/RUP1"/>
</dbReference>
<proteinExistence type="predicted"/>
<evidence type="ECO:0000313" key="3">
    <source>
        <dbReference type="Proteomes" id="UP000247233"/>
    </source>
</evidence>
<organism evidence="2 3">
    <name type="scientific">Aspergillus heteromorphus CBS 117.55</name>
    <dbReference type="NCBI Taxonomy" id="1448321"/>
    <lineage>
        <taxon>Eukaryota</taxon>
        <taxon>Fungi</taxon>
        <taxon>Dikarya</taxon>
        <taxon>Ascomycota</taxon>
        <taxon>Pezizomycotina</taxon>
        <taxon>Eurotiomycetes</taxon>
        <taxon>Eurotiomycetidae</taxon>
        <taxon>Eurotiales</taxon>
        <taxon>Aspergillaceae</taxon>
        <taxon>Aspergillus</taxon>
        <taxon>Aspergillus subgen. Circumdati</taxon>
    </lineage>
</organism>
<feature type="compositionally biased region" description="Basic and acidic residues" evidence="1">
    <location>
        <begin position="715"/>
        <end position="725"/>
    </location>
</feature>
<feature type="region of interest" description="Disordered" evidence="1">
    <location>
        <begin position="709"/>
        <end position="729"/>
    </location>
</feature>
<dbReference type="EMBL" id="MSFL01000022">
    <property type="protein sequence ID" value="PWY75142.1"/>
    <property type="molecule type" value="Genomic_DNA"/>
</dbReference>
<feature type="region of interest" description="Disordered" evidence="1">
    <location>
        <begin position="645"/>
        <end position="675"/>
    </location>
</feature>
<dbReference type="GeneID" id="37064112"/>
<name>A0A317VQH8_9EURO</name>
<keyword evidence="3" id="KW-1185">Reference proteome</keyword>
<reference evidence="2 3" key="1">
    <citation type="submission" date="2016-12" db="EMBL/GenBank/DDBJ databases">
        <title>The genomes of Aspergillus section Nigri reveals drivers in fungal speciation.</title>
        <authorList>
            <consortium name="DOE Joint Genome Institute"/>
            <person name="Vesth T.C."/>
            <person name="Nybo J."/>
            <person name="Theobald S."/>
            <person name="Brandl J."/>
            <person name="Frisvad J.C."/>
            <person name="Nielsen K.F."/>
            <person name="Lyhne E.K."/>
            <person name="Kogle M.E."/>
            <person name="Kuo A."/>
            <person name="Riley R."/>
            <person name="Clum A."/>
            <person name="Nolan M."/>
            <person name="Lipzen A."/>
            <person name="Salamov A."/>
            <person name="Henrissat B."/>
            <person name="Wiebenga A."/>
            <person name="De Vries R.P."/>
            <person name="Grigoriev I.V."/>
            <person name="Mortensen U.H."/>
            <person name="Andersen M.R."/>
            <person name="Baker S.E."/>
        </authorList>
    </citation>
    <scope>NUCLEOTIDE SEQUENCE [LARGE SCALE GENOMIC DNA]</scope>
    <source>
        <strain evidence="2 3">CBS 117.55</strain>
    </source>
</reference>
<dbReference type="GO" id="GO:0005634">
    <property type="term" value="C:nucleus"/>
    <property type="evidence" value="ECO:0007669"/>
    <property type="project" value="TreeGrafter"/>
</dbReference>
<evidence type="ECO:0000256" key="1">
    <source>
        <dbReference type="SAM" id="MobiDB-lite"/>
    </source>
</evidence>
<dbReference type="GO" id="GO:0005829">
    <property type="term" value="C:cytosol"/>
    <property type="evidence" value="ECO:0007669"/>
    <property type="project" value="TreeGrafter"/>
</dbReference>
<sequence length="957" mass="106491">MTSEPTEEAIANFANNLNSNQAINAYFEDPTGPQTQIEHSDPAPDPSLTAPSRPPSTLNLNEQTSGAEYTHNTPAPSQNTTDTGKGLSLAEQEERELQQAVAMSLNQNLGQQETGVTSTKDSKFSRATRDHYEEGAWAMTLFNSSSREIIISPDPTDRKRRDGEPPFIRPSEDNVYLSGFLTILHSIPLAREALMLRTRLLSNYGHDPQWWNGQPINLPKIVTVHDAQDGDTEWDDIIYETQRIMAFLDGTSRAFGSSDALASLKSMSSYDREGSVGQFLESWQEAAIRADQGNQLATIFSSTAYKRPLSVFDTPIDKEFSTLTPFVEREHGQSLYDVLDHTMWSDRAGEELDDVWLEHVAEVFTIKMDGTDKPLEVNIPAVFYPDRYLSASRDLSREFRAQRLRVYEEIFRLENLINRFTRSKTSIYKGLTSMETLEKAADVITTTLPKSLSKSDAFTPETANAEAQRLADELRAISGKIETKLKELEIKKGQALESLRGYSKILTETSSSSEQPHHQYTLRGVCTEPHVTYVKRHVPDASANGSEATTSNESQWWRISFSTDDAKSRQTESGQANNANFDNAEVIGYTARKVGEDEVLQAAREESKSVLLVYANSNAMNQTEEPAPPQLQNFVHADNQAFEAECQEAESARNPASHENPASGASEPPTNPAQNVNVNVNVFDYQVPSFDESQGPGQEMEERGGRPLLGRRCRRDVGGRGRREGGVNFGTPPPIYTMALENDAVASATIELLESRLRRLTYLLTGDANWTGNPTPPAKPASLDEGVSRRLLRLERDLDRLSRNNPAVRDVLGLHDRFPDLFLPTPAKSLPENLTTQNLASIVLSYASAFPETASRLTSLNDLPIPDAEISASLIQLQPRLDQLARTQEDQAAQISELRVRSARVLQRCSTYLSMARVESVRLPYPRALDYIGLDWTGLDWTGLNHEKGKDARSTTS</sequence>
<dbReference type="AlphaFoldDB" id="A0A317VQH8"/>
<feature type="compositionally biased region" description="Polar residues" evidence="1">
    <location>
        <begin position="55"/>
        <end position="83"/>
    </location>
</feature>
<feature type="region of interest" description="Disordered" evidence="1">
    <location>
        <begin position="21"/>
        <end position="94"/>
    </location>
</feature>